<evidence type="ECO:0000256" key="7">
    <source>
        <dbReference type="ARBA" id="ARBA00042722"/>
    </source>
</evidence>
<comment type="caution">
    <text evidence="13">The sequence shown here is derived from an EMBL/GenBank/DDBJ whole genome shotgun (WGS) entry which is preliminary data.</text>
</comment>
<evidence type="ECO:0000256" key="6">
    <source>
        <dbReference type="ARBA" id="ARBA00042471"/>
    </source>
</evidence>
<keyword evidence="12" id="KW-0812">Transmembrane</keyword>
<dbReference type="GO" id="GO:0004649">
    <property type="term" value="F:poly(ADP-ribose) glycohydrolase activity"/>
    <property type="evidence" value="ECO:0007669"/>
    <property type="project" value="UniProtKB-EC"/>
</dbReference>
<dbReference type="InterPro" id="IPR005502">
    <property type="entry name" value="Ribosyl_crysJ1"/>
</dbReference>
<dbReference type="AlphaFoldDB" id="A0A9N8E213"/>
<dbReference type="EC" id="3.2.1.143" evidence="2"/>
<evidence type="ECO:0000313" key="13">
    <source>
        <dbReference type="EMBL" id="CAB9513048.1"/>
    </source>
</evidence>
<keyword evidence="3" id="KW-0378">Hydrolase</keyword>
<dbReference type="EMBL" id="CAICTM010000567">
    <property type="protein sequence ID" value="CAB9513048.1"/>
    <property type="molecule type" value="Genomic_DNA"/>
</dbReference>
<evidence type="ECO:0000256" key="4">
    <source>
        <dbReference type="ARBA" id="ARBA00041057"/>
    </source>
</evidence>
<feature type="transmembrane region" description="Helical" evidence="12">
    <location>
        <begin position="437"/>
        <end position="456"/>
    </location>
</feature>
<comment type="similarity">
    <text evidence="1">Belongs to the ADP-ribosylglycohydrolase family.</text>
</comment>
<evidence type="ECO:0000256" key="12">
    <source>
        <dbReference type="SAM" id="Phobius"/>
    </source>
</evidence>
<evidence type="ECO:0000256" key="9">
    <source>
        <dbReference type="ARBA" id="ARBA00043187"/>
    </source>
</evidence>
<reference evidence="13" key="1">
    <citation type="submission" date="2020-06" db="EMBL/GenBank/DDBJ databases">
        <authorList>
            <consortium name="Plant Systems Biology data submission"/>
        </authorList>
    </citation>
    <scope>NUCLEOTIDE SEQUENCE</scope>
    <source>
        <strain evidence="13">D6</strain>
    </source>
</reference>
<dbReference type="Pfam" id="PF03747">
    <property type="entry name" value="ADP_ribosyl_GH"/>
    <property type="match status" value="1"/>
</dbReference>
<organism evidence="13 14">
    <name type="scientific">Seminavis robusta</name>
    <dbReference type="NCBI Taxonomy" id="568900"/>
    <lineage>
        <taxon>Eukaryota</taxon>
        <taxon>Sar</taxon>
        <taxon>Stramenopiles</taxon>
        <taxon>Ochrophyta</taxon>
        <taxon>Bacillariophyta</taxon>
        <taxon>Bacillariophyceae</taxon>
        <taxon>Bacillariophycidae</taxon>
        <taxon>Naviculales</taxon>
        <taxon>Naviculaceae</taxon>
        <taxon>Seminavis</taxon>
    </lineage>
</organism>
<proteinExistence type="inferred from homology"/>
<keyword evidence="14" id="KW-1185">Reference proteome</keyword>
<dbReference type="InterPro" id="IPR050792">
    <property type="entry name" value="ADP-ribosylglycohydrolase"/>
</dbReference>
<protein>
    <recommendedName>
        <fullName evidence="4">ADP-ribosylhydrolase ARH3</fullName>
        <ecNumber evidence="2">3.2.1.143</ecNumber>
    </recommendedName>
    <alternativeName>
        <fullName evidence="5">ADP-ribose glycohydrolase ARH3</fullName>
    </alternativeName>
    <alternativeName>
        <fullName evidence="6">ADP-ribosylhydrolase 3</fullName>
    </alternativeName>
    <alternativeName>
        <fullName evidence="9">O-acetyl-ADP-ribose deacetylase ARH3</fullName>
    </alternativeName>
    <alternativeName>
        <fullName evidence="10">Poly(ADP-ribose) glycohydrolase ARH3</fullName>
    </alternativeName>
    <alternativeName>
        <fullName evidence="8">[Protein ADP-ribosylarginine] hydrolase-like protein 2</fullName>
    </alternativeName>
    <alternativeName>
        <fullName evidence="7">[Protein ADP-ribosylserine] hydrolase</fullName>
    </alternativeName>
</protein>
<dbReference type="SUPFAM" id="SSF101478">
    <property type="entry name" value="ADP-ribosylglycohydrolase"/>
    <property type="match status" value="1"/>
</dbReference>
<gene>
    <name evidence="13" type="ORF">SEMRO_568_G168180.1</name>
</gene>
<name>A0A9N8E213_9STRA</name>
<evidence type="ECO:0000313" key="14">
    <source>
        <dbReference type="Proteomes" id="UP001153069"/>
    </source>
</evidence>
<sequence length="476" mass="51690">MAALLQLKDRIIGSIMGVFIGDALGVGVHWQYDLDVLERERGFVTDYLDPLPGTFHSGTPDAPAPGTLKAGQLEQQGVIDKLLLESLATYGALNQSDFLRRLEDTILLGDSTMDGTRQGGRYGWTDKSICDIYKARIMEGKPWEDCVPPRSDTPDSIIRAALIGALYFQTPREMAVQVQTHARYATMDSSVQSHAVAFASMVAATLDADLPLDDTLSTALYNQAGKALPFSTMYSSKDNDPTYGTYSEPDSMLWFGQIAKGVKANQDYLPSKAHRGVLLYGQFCAFFASLPSAYYCVARFPNSFEDSILCSINGGGQTTMRSSLVGALVGAKVGLQGIPSRFLQGLEDHEYLLALASSVADVAVARSNSSDAWNWPRNNKDGEHGLPVGKLDKNSEQRIDGNLNAIDSIGGWHFRGDTPFSLSGFGKYNPDGSDGRLIPAAFVLGVALAFLIPSAYKRGVRSIASRRRSHQYEVIA</sequence>
<dbReference type="OrthoDB" id="524326at2759"/>
<dbReference type="Proteomes" id="UP001153069">
    <property type="component" value="Unassembled WGS sequence"/>
</dbReference>
<evidence type="ECO:0000256" key="1">
    <source>
        <dbReference type="ARBA" id="ARBA00010702"/>
    </source>
</evidence>
<accession>A0A9N8E213</accession>
<evidence type="ECO:0000256" key="5">
    <source>
        <dbReference type="ARBA" id="ARBA00042398"/>
    </source>
</evidence>
<keyword evidence="12" id="KW-0472">Membrane</keyword>
<dbReference type="PANTHER" id="PTHR16222:SF24">
    <property type="entry name" value="ADP-RIBOSYLHYDROLASE ARH3"/>
    <property type="match status" value="1"/>
</dbReference>
<evidence type="ECO:0000256" key="3">
    <source>
        <dbReference type="ARBA" id="ARBA00022801"/>
    </source>
</evidence>
<evidence type="ECO:0000256" key="8">
    <source>
        <dbReference type="ARBA" id="ARBA00042850"/>
    </source>
</evidence>
<dbReference type="InterPro" id="IPR036705">
    <property type="entry name" value="Ribosyl_crysJ1_sf"/>
</dbReference>
<dbReference type="PANTHER" id="PTHR16222">
    <property type="entry name" value="ADP-RIBOSYLGLYCOHYDROLASE"/>
    <property type="match status" value="1"/>
</dbReference>
<evidence type="ECO:0000256" key="11">
    <source>
        <dbReference type="ARBA" id="ARBA00049015"/>
    </source>
</evidence>
<keyword evidence="12" id="KW-1133">Transmembrane helix</keyword>
<evidence type="ECO:0000256" key="2">
    <source>
        <dbReference type="ARBA" id="ARBA00012255"/>
    </source>
</evidence>
<dbReference type="Gene3D" id="1.10.4080.10">
    <property type="entry name" value="ADP-ribosylation/Crystallin J1"/>
    <property type="match status" value="1"/>
</dbReference>
<comment type="catalytic activity">
    <reaction evidence="11">
        <text>alpha-NAD(+) + H2O = ADP-D-ribose + nicotinamide + H(+)</text>
        <dbReference type="Rhea" id="RHEA:68792"/>
        <dbReference type="ChEBI" id="CHEBI:15377"/>
        <dbReference type="ChEBI" id="CHEBI:15378"/>
        <dbReference type="ChEBI" id="CHEBI:17154"/>
        <dbReference type="ChEBI" id="CHEBI:57967"/>
        <dbReference type="ChEBI" id="CHEBI:77017"/>
    </reaction>
</comment>
<evidence type="ECO:0000256" key="10">
    <source>
        <dbReference type="ARBA" id="ARBA00043193"/>
    </source>
</evidence>